<protein>
    <recommendedName>
        <fullName evidence="2">Cyclin-H</fullName>
    </recommendedName>
</protein>
<dbReference type="GO" id="GO:0006357">
    <property type="term" value="P:regulation of transcription by RNA polymerase II"/>
    <property type="evidence" value="ECO:0007669"/>
    <property type="project" value="InterPro"/>
</dbReference>
<evidence type="ECO:0000256" key="5">
    <source>
        <dbReference type="ARBA" id="ARBA00025343"/>
    </source>
</evidence>
<dbReference type="SUPFAM" id="SSF47954">
    <property type="entry name" value="Cyclin-like"/>
    <property type="match status" value="2"/>
</dbReference>
<keyword evidence="11" id="KW-1185">Reference proteome</keyword>
<keyword evidence="3 7" id="KW-0195">Cyclin</keyword>
<dbReference type="GO" id="GO:0016538">
    <property type="term" value="F:cyclin-dependent protein serine/threonine kinase regulator activity"/>
    <property type="evidence" value="ECO:0007669"/>
    <property type="project" value="InterPro"/>
</dbReference>
<evidence type="ECO:0000256" key="7">
    <source>
        <dbReference type="RuleBase" id="RU000383"/>
    </source>
</evidence>
<evidence type="ECO:0000313" key="10">
    <source>
        <dbReference type="EMBL" id="KAK6185652.1"/>
    </source>
</evidence>
<dbReference type="Gene3D" id="1.10.472.10">
    <property type="entry name" value="Cyclin-like"/>
    <property type="match status" value="2"/>
</dbReference>
<feature type="domain" description="Cyclin-like" evidence="9">
    <location>
        <begin position="62"/>
        <end position="149"/>
    </location>
</feature>
<evidence type="ECO:0000259" key="9">
    <source>
        <dbReference type="SMART" id="SM00385"/>
    </source>
</evidence>
<dbReference type="InterPro" id="IPR013763">
    <property type="entry name" value="Cyclin-like_dom"/>
</dbReference>
<feature type="domain" description="Cyclin-like" evidence="9">
    <location>
        <begin position="166"/>
        <end position="261"/>
    </location>
</feature>
<name>A0AAN8PUA0_PATCE</name>
<proteinExistence type="inferred from homology"/>
<dbReference type="Pfam" id="PF16899">
    <property type="entry name" value="Cyclin_C_2"/>
    <property type="match status" value="1"/>
</dbReference>
<sequence>MFASSTHLKFWTFSGENEIKQLRAETSEKYLAKHASGLSEDERAQEFLTQSEERQLVRHFEYVLKEFCGKFQPPMPKCVVGTSLAFFKRFYVHNSVMDYHPRDIMLTCMYLSCKVEEFYVPIGQFVKNLKGDREKFADIILGFELLLMQKIHYHLTIHNSFRALEGLLIDLKTRYKDHCDAEKLRKIAEEFIDQSLGTDASLIFSPSQIALSALLASSSKEGINLDNYVTGTLLLGSSEDDLQKTIYQVKRIRYMIKNQEPLQRELIQIIQKKLEKCRNQENNPESEIYKRKMEEMIDEDDEIRTQKRAKLNEGRETDHELFGPLNPI</sequence>
<comment type="function">
    <text evidence="5">Regulates CDK7, the catalytic subunit of the CDK-activating kinase (CAK) enzymatic complex. CAK activates the cyclin-associated kinases CDK1, CDK2, CDK4 and CDK6 by threonine phosphorylation. CAK complexed to the core-TFIIH basal transcription factor activates RNA polymerase II by serine phosphorylation of the repetitive C-terminal domain (CTD) of its large subunit (POLR2A), allowing its escape from the promoter and elongation of the transcripts. Involved in cell cycle control and in RNA transcription by RNA polymerase II. Its expression and activity are constant throughout the cell cycle.</text>
</comment>
<evidence type="ECO:0000256" key="8">
    <source>
        <dbReference type="SAM" id="MobiDB-lite"/>
    </source>
</evidence>
<keyword evidence="4" id="KW-0131">Cell cycle</keyword>
<dbReference type="NCBIfam" id="TIGR00569">
    <property type="entry name" value="ccl1"/>
    <property type="match status" value="1"/>
</dbReference>
<dbReference type="CDD" id="cd20524">
    <property type="entry name" value="CYCLIN_CCNH_rpt1"/>
    <property type="match status" value="1"/>
</dbReference>
<evidence type="ECO:0000313" key="11">
    <source>
        <dbReference type="Proteomes" id="UP001347796"/>
    </source>
</evidence>
<evidence type="ECO:0000256" key="4">
    <source>
        <dbReference type="ARBA" id="ARBA00023306"/>
    </source>
</evidence>
<gene>
    <name evidence="10" type="ORF">SNE40_007836</name>
</gene>
<dbReference type="GO" id="GO:0006351">
    <property type="term" value="P:DNA-templated transcription"/>
    <property type="evidence" value="ECO:0007669"/>
    <property type="project" value="InterPro"/>
</dbReference>
<dbReference type="InterPro" id="IPR027081">
    <property type="entry name" value="CyclinH/Ccl1"/>
</dbReference>
<dbReference type="GO" id="GO:0070985">
    <property type="term" value="C:transcription factor TFIIK complex"/>
    <property type="evidence" value="ECO:0007669"/>
    <property type="project" value="InterPro"/>
</dbReference>
<dbReference type="InterPro" id="IPR043198">
    <property type="entry name" value="Cyclin/Ssn8"/>
</dbReference>
<dbReference type="AlphaFoldDB" id="A0AAN8PUA0"/>
<comment type="similarity">
    <text evidence="1">Belongs to the cyclin family. Cyclin C subfamily.</text>
</comment>
<evidence type="ECO:0000256" key="2">
    <source>
        <dbReference type="ARBA" id="ARBA00019496"/>
    </source>
</evidence>
<feature type="compositionally biased region" description="Basic and acidic residues" evidence="8">
    <location>
        <begin position="310"/>
        <end position="321"/>
    </location>
</feature>
<comment type="caution">
    <text evidence="10">The sequence shown here is derived from an EMBL/GenBank/DDBJ whole genome shotgun (WGS) entry which is preliminary data.</text>
</comment>
<organism evidence="10 11">
    <name type="scientific">Patella caerulea</name>
    <name type="common">Rayed Mediterranean limpet</name>
    <dbReference type="NCBI Taxonomy" id="87958"/>
    <lineage>
        <taxon>Eukaryota</taxon>
        <taxon>Metazoa</taxon>
        <taxon>Spiralia</taxon>
        <taxon>Lophotrochozoa</taxon>
        <taxon>Mollusca</taxon>
        <taxon>Gastropoda</taxon>
        <taxon>Patellogastropoda</taxon>
        <taxon>Patelloidea</taxon>
        <taxon>Patellidae</taxon>
        <taxon>Patella</taxon>
    </lineage>
</organism>
<dbReference type="InterPro" id="IPR031658">
    <property type="entry name" value="Cyclin_C_2"/>
</dbReference>
<dbReference type="InterPro" id="IPR036915">
    <property type="entry name" value="Cyclin-like_sf"/>
</dbReference>
<evidence type="ECO:0000256" key="6">
    <source>
        <dbReference type="ARBA" id="ARBA00026042"/>
    </source>
</evidence>
<dbReference type="SMART" id="SM00385">
    <property type="entry name" value="CYCLIN"/>
    <property type="match status" value="2"/>
</dbReference>
<dbReference type="CDD" id="cd20525">
    <property type="entry name" value="CYCLIN_CCNH_rpt2"/>
    <property type="match status" value="1"/>
</dbReference>
<dbReference type="Proteomes" id="UP001347796">
    <property type="component" value="Unassembled WGS sequence"/>
</dbReference>
<dbReference type="Pfam" id="PF00134">
    <property type="entry name" value="Cyclin_N"/>
    <property type="match status" value="1"/>
</dbReference>
<dbReference type="InterPro" id="IPR006671">
    <property type="entry name" value="Cyclin_N"/>
</dbReference>
<dbReference type="EMBL" id="JAZGQO010000006">
    <property type="protein sequence ID" value="KAK6185652.1"/>
    <property type="molecule type" value="Genomic_DNA"/>
</dbReference>
<comment type="subunit">
    <text evidence="6">Associates primarily with CDK7 and MAT1 to form the CAK complex. CAK can further associate with the core-TFIIH to form the TFIIH basal transcription factor.</text>
</comment>
<feature type="region of interest" description="Disordered" evidence="8">
    <location>
        <begin position="308"/>
        <end position="328"/>
    </location>
</feature>
<accession>A0AAN8PUA0</accession>
<dbReference type="FunFam" id="1.10.472.10:FF:000029">
    <property type="entry name" value="Cyclin h"/>
    <property type="match status" value="1"/>
</dbReference>
<evidence type="ECO:0000256" key="1">
    <source>
        <dbReference type="ARBA" id="ARBA00008638"/>
    </source>
</evidence>
<reference evidence="10 11" key="1">
    <citation type="submission" date="2024-01" db="EMBL/GenBank/DDBJ databases">
        <title>The genome of the rayed Mediterranean limpet Patella caerulea (Linnaeus, 1758).</title>
        <authorList>
            <person name="Anh-Thu Weber A."/>
            <person name="Halstead-Nussloch G."/>
        </authorList>
    </citation>
    <scope>NUCLEOTIDE SEQUENCE [LARGE SCALE GENOMIC DNA]</scope>
    <source>
        <strain evidence="10">AATW-2023a</strain>
        <tissue evidence="10">Whole specimen</tissue>
    </source>
</reference>
<evidence type="ECO:0000256" key="3">
    <source>
        <dbReference type="ARBA" id="ARBA00023127"/>
    </source>
</evidence>
<dbReference type="PANTHER" id="PTHR10026">
    <property type="entry name" value="CYCLIN"/>
    <property type="match status" value="1"/>
</dbReference>